<feature type="region of interest" description="Disordered" evidence="1">
    <location>
        <begin position="1"/>
        <end position="35"/>
    </location>
</feature>
<proteinExistence type="predicted"/>
<feature type="domain" description="Zinc finger CHC2-type" evidence="2">
    <location>
        <begin position="101"/>
        <end position="145"/>
    </location>
</feature>
<dbReference type="GeneID" id="26516971"/>
<dbReference type="GO" id="GO:0006260">
    <property type="term" value="P:DNA replication"/>
    <property type="evidence" value="ECO:0007669"/>
    <property type="project" value="InterPro"/>
</dbReference>
<dbReference type="GO" id="GO:0003677">
    <property type="term" value="F:DNA binding"/>
    <property type="evidence" value="ECO:0007669"/>
    <property type="project" value="InterPro"/>
</dbReference>
<keyword evidence="4" id="KW-1185">Reference proteome</keyword>
<evidence type="ECO:0000259" key="2">
    <source>
        <dbReference type="SMART" id="SM00400"/>
    </source>
</evidence>
<dbReference type="GO" id="GO:0008270">
    <property type="term" value="F:zinc ion binding"/>
    <property type="evidence" value="ECO:0007669"/>
    <property type="project" value="InterPro"/>
</dbReference>
<name>A0A0K0NL50_9CAUD</name>
<dbReference type="InterPro" id="IPR036977">
    <property type="entry name" value="DNA_primase_Znf_CHC2"/>
</dbReference>
<organism evidence="3 4">
    <name type="scientific">Gordonia phage GMA3</name>
    <dbReference type="NCBI Taxonomy" id="1647284"/>
    <lineage>
        <taxon>Viruses</taxon>
        <taxon>Duplodnaviria</taxon>
        <taxon>Heunggongvirae</taxon>
        <taxon>Uroviricota</taxon>
        <taxon>Caudoviricetes</taxon>
        <taxon>Gamtrevirus</taxon>
        <taxon>Gamtrevirus GMA3</taxon>
    </lineage>
</organism>
<accession>A0A0K0NL50</accession>
<dbReference type="OrthoDB" id="4621at10239"/>
<evidence type="ECO:0000313" key="4">
    <source>
        <dbReference type="Proteomes" id="UP000204451"/>
    </source>
</evidence>
<dbReference type="SUPFAM" id="SSF57783">
    <property type="entry name" value="Zinc beta-ribbon"/>
    <property type="match status" value="1"/>
</dbReference>
<dbReference type="GO" id="GO:0003899">
    <property type="term" value="F:DNA-directed RNA polymerase activity"/>
    <property type="evidence" value="ECO:0007669"/>
    <property type="project" value="InterPro"/>
</dbReference>
<dbReference type="SMART" id="SM00400">
    <property type="entry name" value="ZnF_CHCC"/>
    <property type="match status" value="1"/>
</dbReference>
<dbReference type="RefSeq" id="YP_009188668.1">
    <property type="nucleotide sequence ID" value="NC_028668.1"/>
</dbReference>
<evidence type="ECO:0000313" key="3">
    <source>
        <dbReference type="EMBL" id="AKL88277.1"/>
    </source>
</evidence>
<dbReference type="InterPro" id="IPR002694">
    <property type="entry name" value="Znf_CHC2"/>
</dbReference>
<dbReference type="KEGG" id="vg:26516971"/>
<sequence length="653" mass="72829">MSQPDNPNRLVALTPLRPSGAPTPEKAAQSATDAPAALAGGTNLARFTGIASEKDGAKEELKALDLLRVFQRLFPGKTVTNTKSNSETLVSCFNSSGHSNGDRNPSMSINNSKNTYTCFGCETSGDILDMVAYKQGYADSLQRCPSEQVHQAVYDASSLLGLGWEFHEVDGKYYRGPARNSSNNILHLPAGMVSDEPVVQLPIPEPEIENLRPLDWRNLLENDTAPRAYMEIVTTDDVAEEYHFWNIMVLVGLMLGRNATFRDGTPVQANLFVCLNGPTSAGKSRSMGYVKRLIASDELKFDPDDAFSDGVKVIHGPGSGEALTRAFQHESPDPAQQNLTPLIPGQPKPKRQPIQMISHPVRGFVQYEEMTTIVKKASSETSTIKPMMIELYDGGLSIGGETVSQGSHVAEKPFGSILTSIQPGVLESLFGGTDDGISGFLNRWLFIPGVHKKSRPLTEYVDVDPVIPYLVEIRDWAEDLHRQGGMMEFAYATELDRFTAFYESKLRDIRDTNGLQRIDLVYKKLILLGCAIYHEDHITERALEFAEYLIEWLIESNKFQKVEKLDSTKSKRMMERIKEILLKSGQKGIAVSQLAQRATKPKEFNEDDFRSAYAYMIKHQIAVEPQDEVGKKFAFDGHIYFANREKIIKEYKK</sequence>
<dbReference type="EMBL" id="KR063279">
    <property type="protein sequence ID" value="AKL88277.1"/>
    <property type="molecule type" value="Genomic_DNA"/>
</dbReference>
<reference evidence="3 4" key="1">
    <citation type="journal article" date="2015" name="PLoS ONE">
        <title>Lysis to Kill: Evaluation of the Lytic Abilities, and Genomics of Nine Bacteriophages Infective for Gordonia spp. and Their Potential Use in Activated Sludge Foam Biocontrol.</title>
        <authorList>
            <person name="Dyson Z.A."/>
            <person name="Tucci J."/>
            <person name="Seviour R.J."/>
            <person name="Petrovski S."/>
        </authorList>
    </citation>
    <scope>NUCLEOTIDE SEQUENCE [LARGE SCALE GENOMIC DNA]</scope>
</reference>
<dbReference type="Proteomes" id="UP000204451">
    <property type="component" value="Segment"/>
</dbReference>
<gene>
    <name evidence="3" type="ORF">GMA3_100</name>
</gene>
<dbReference type="Pfam" id="PF01807">
    <property type="entry name" value="Zn_ribbon_DnaG"/>
    <property type="match status" value="1"/>
</dbReference>
<protein>
    <recommendedName>
        <fullName evidence="2">Zinc finger CHC2-type domain-containing protein</fullName>
    </recommendedName>
</protein>
<evidence type="ECO:0000256" key="1">
    <source>
        <dbReference type="SAM" id="MobiDB-lite"/>
    </source>
</evidence>
<dbReference type="Gene3D" id="3.90.580.10">
    <property type="entry name" value="Zinc finger, CHC2-type domain"/>
    <property type="match status" value="1"/>
</dbReference>